<sequence length="1914" mass="206959">MQQSYVFFRNLLLLLVLCFASHTYAQLSKTHYIPPLTSAAFGNANPEGQFIYISTPTNSLVPYTIIPVGQPTTNYITGTVSNANPQTVNIGSGSTQLFVPSNTTSTVFNNKGYIIEAEAPIYVSVRMLAGGGAQAGALVSKGLSAPDTTFRIGTYTSANPQDNYLSFVSVMATEDNTSVTFDDLPAGLIIKNYTGTLPVNINLNEGESYVLAINIFENGLTGNNLMDGLIGCLVNADKPIVVNCGSTNGSFDAGGGRDYGIDQIAGLSKIGNEYIFVKGNGLNAYENVLVVAHTNNTSISINGNAPIATINAGEYYVIEGNNFTTNDNLYVETSNDTFMYQGVGASSEANQGMFFVPPLSCETRGNINNIANINEIGGTNFSGGVSIVTKTGATVTVNNLALSNFSTVGPSAVTGKPDYVTYKVTGLTGNVSVQGDDELYVAYFNVNGAATSGSFYSGFPTNPEINFDAQFATLGNCIPNITLEAANTQSFDSYEWWFDDGSGFQIVSSNVPSITPTIPGKYKLIGEITCTGDVLESVEVPVSICPDDIDNDGIIDNIDIDNDNDGIENCVESRGNVTLNIQNTNNPILVFQDNTTSSSIATGNYTSTSSSGNTNVIIGDNTGNFTSTVGNAANAESNYTINFTEPVNVKLTESSITNTPTDGEIFIVSIAPANKNITVVDPDNRLLIDSNFDGLFETGITQLSGSEIHFRINPAANGNTPFHFFANSVNGFSFKHQLQNINTASTFSANISLTCFKNDNDNDGIKDELDLDSDNDGIPDIIERSGSIVTPSGNDVNNDGLDDVFDFFPAPIDTDNDGVMDFYDLDSDNDGISDLVETGQLGTLSDTNFDGVEDGPTYGINGWADAAETSPDSNTIGYTLNDFDADTIFSYIDADSDGDGCSDVIEAGFSDANNDDYLGDVTVTVNANGLVTNATDGYTLPNADYLTFAPITIDNHLSAAVICENSNFTIPLVSADAETIQWEFSTDNGTTWAALTNNATFSGVNTFNLNITNAPLSINNSIFRAFLNRAGNSCGIYTTDITITVNEMPVANTAANMQLCDDDNNGTMPFNLTLQNSSINSNANFTITYHETQADADTNTNAITSPFESGNTTIYARVENNSNVNCYATSSFNLEVFESPFPSLSVTPLQACDDTSVGTDADGLKTFDLTQKETEILNGQSATNFSIRYFIDAAHIIEITNPNSFDSMTPNSQTIYVRVTNNANAACYADTTFNIEVYTLPNANTPNPYTQCDDASNDGQAFFNLTLDSIKNDINPNYSTENLSFSYYLNQTDAQNATNPIISPESYQDAPGFTPETVWIRVENPNGCYRTVPLTLNVSPSSAALSAYNPNSIYQCDDGVDDRDGISTFDFSHIRDYISNTIFSTFNVTVHFYESLQDAELETNEIADISNHQNTISPNMQTIWVRVKSNLGNNCLGLQELTNLLIVEALPIANPVVFNRACDIDTTDTVVNYSFDTSNLEVNILNGQDPASVTISYFDTSGNPLQYNNGTMVTSPIQPFFLTETQTITVRVTNNTTQDPDGACFDETTIDFIVDEQPVIADPIAPVVVCDGDAGDFDFDGLYAFDTSGFASVILGTQTNMNIFFDYEDENGILITNSPTLPNPLISGTQNITARVVNPVNTLCSSTTTIQLIVNPLPDFIVESPLIVCTSDPTFTVELDPIEANITETFTYEWRWTSIDGTTTNQLLPQTTPTIEVSTPGTYHVILTKTNGTGCSRTRNIFVNASELATITTNDVTIIDFTENNNSVTINTTNLGQGNYEFALVETGTSILVYQDEPVFNNVKPGFYTIYINDKNGCGYRTLNISVLGYMKFFTPNNDGFNDEWKIIGVNDTFQNNSTILIFDRYGKLLKQISTLEEGWDGTSRGNILPTDDYWFKVFLEDGRVFSGHFTLKR</sequence>
<dbReference type="EMBL" id="VOSC01000030">
    <property type="protein sequence ID" value="TXE07084.1"/>
    <property type="molecule type" value="Genomic_DNA"/>
</dbReference>
<accession>A0A5C7AGH9</accession>
<dbReference type="InterPro" id="IPR013783">
    <property type="entry name" value="Ig-like_fold"/>
</dbReference>
<dbReference type="InterPro" id="IPR026341">
    <property type="entry name" value="T9SS_type_B"/>
</dbReference>
<feature type="domain" description="PKD" evidence="2">
    <location>
        <begin position="1694"/>
        <end position="1750"/>
    </location>
</feature>
<protein>
    <submittedName>
        <fullName evidence="3">T9SS type B sorting domain-containing protein</fullName>
    </submittedName>
</protein>
<dbReference type="Pfam" id="PF13585">
    <property type="entry name" value="CHU_C"/>
    <property type="match status" value="1"/>
</dbReference>
<dbReference type="NCBIfam" id="TIGR04131">
    <property type="entry name" value="Bac_Flav_CTERM"/>
    <property type="match status" value="1"/>
</dbReference>
<feature type="chain" id="PRO_5023023633" evidence="1">
    <location>
        <begin position="26"/>
        <end position="1914"/>
    </location>
</feature>
<dbReference type="PROSITE" id="PS50093">
    <property type="entry name" value="PKD"/>
    <property type="match status" value="1"/>
</dbReference>
<keyword evidence="1" id="KW-0732">Signal</keyword>
<proteinExistence type="predicted"/>
<dbReference type="InterPro" id="IPR028974">
    <property type="entry name" value="TSP_type-3_rpt"/>
</dbReference>
<dbReference type="SUPFAM" id="SSF103647">
    <property type="entry name" value="TSP type-3 repeat"/>
    <property type="match status" value="1"/>
</dbReference>
<reference evidence="4" key="1">
    <citation type="submission" date="2019-08" db="EMBL/GenBank/DDBJ databases">
        <title>Seonamhaeicola sediminis sp. nov., isolated from marine sediment.</title>
        <authorList>
            <person name="Cao W.R."/>
        </authorList>
    </citation>
    <scope>NUCLEOTIDE SEQUENCE [LARGE SCALE GENOMIC DNA]</scope>
    <source>
        <strain evidence="4">Gy8</strain>
    </source>
</reference>
<evidence type="ECO:0000259" key="2">
    <source>
        <dbReference type="PROSITE" id="PS50093"/>
    </source>
</evidence>
<dbReference type="InterPro" id="IPR000601">
    <property type="entry name" value="PKD_dom"/>
</dbReference>
<keyword evidence="4" id="KW-1185">Reference proteome</keyword>
<evidence type="ECO:0000256" key="1">
    <source>
        <dbReference type="SAM" id="SignalP"/>
    </source>
</evidence>
<comment type="caution">
    <text evidence="3">The sequence shown here is derived from an EMBL/GenBank/DDBJ whole genome shotgun (WGS) entry which is preliminary data.</text>
</comment>
<feature type="signal peptide" evidence="1">
    <location>
        <begin position="1"/>
        <end position="25"/>
    </location>
</feature>
<dbReference type="Proteomes" id="UP000321790">
    <property type="component" value="Unassembled WGS sequence"/>
</dbReference>
<evidence type="ECO:0000313" key="4">
    <source>
        <dbReference type="Proteomes" id="UP000321790"/>
    </source>
</evidence>
<gene>
    <name evidence="3" type="ORF">FUA26_12730</name>
</gene>
<dbReference type="OrthoDB" id="9765926at2"/>
<dbReference type="SUPFAM" id="SSF49299">
    <property type="entry name" value="PKD domain"/>
    <property type="match status" value="1"/>
</dbReference>
<dbReference type="RefSeq" id="WP_147136757.1">
    <property type="nucleotide sequence ID" value="NZ_VOSC01000030.1"/>
</dbReference>
<evidence type="ECO:0000313" key="3">
    <source>
        <dbReference type="EMBL" id="TXE07084.1"/>
    </source>
</evidence>
<name>A0A5C7AGH9_9FLAO</name>
<dbReference type="GO" id="GO:0005509">
    <property type="term" value="F:calcium ion binding"/>
    <property type="evidence" value="ECO:0007669"/>
    <property type="project" value="InterPro"/>
</dbReference>
<dbReference type="Gene3D" id="2.60.40.10">
    <property type="entry name" value="Immunoglobulins"/>
    <property type="match status" value="1"/>
</dbReference>
<organism evidence="3 4">
    <name type="scientific">Seonamhaeicola algicola</name>
    <dbReference type="NCBI Taxonomy" id="1719036"/>
    <lineage>
        <taxon>Bacteria</taxon>
        <taxon>Pseudomonadati</taxon>
        <taxon>Bacteroidota</taxon>
        <taxon>Flavobacteriia</taxon>
        <taxon>Flavobacteriales</taxon>
        <taxon>Flavobacteriaceae</taxon>
    </lineage>
</organism>
<dbReference type="InterPro" id="IPR035986">
    <property type="entry name" value="PKD_dom_sf"/>
</dbReference>